<dbReference type="AlphaFoldDB" id="A0A0G4LH48"/>
<dbReference type="Proteomes" id="UP000045706">
    <property type="component" value="Unassembled WGS sequence"/>
</dbReference>
<dbReference type="GO" id="GO:0046872">
    <property type="term" value="F:metal ion binding"/>
    <property type="evidence" value="ECO:0007669"/>
    <property type="project" value="UniProtKB-KW"/>
</dbReference>
<dbReference type="GO" id="GO:0006882">
    <property type="term" value="P:intracellular zinc ion homeostasis"/>
    <property type="evidence" value="ECO:0007669"/>
    <property type="project" value="TreeGrafter"/>
</dbReference>
<dbReference type="GO" id="GO:0016020">
    <property type="term" value="C:membrane"/>
    <property type="evidence" value="ECO:0007669"/>
    <property type="project" value="UniProtKB-SubCell"/>
</dbReference>
<feature type="transmembrane region" description="Helical" evidence="8">
    <location>
        <begin position="216"/>
        <end position="237"/>
    </location>
</feature>
<name>A0A0G4LH48_VERLO</name>
<evidence type="ECO:0000256" key="6">
    <source>
        <dbReference type="PIRSR" id="PIRSR604254-1"/>
    </source>
</evidence>
<comment type="subcellular location">
    <subcellularLocation>
        <location evidence="1">Membrane</location>
        <topology evidence="1">Multi-pass membrane protein</topology>
    </subcellularLocation>
</comment>
<feature type="transmembrane region" description="Helical" evidence="8">
    <location>
        <begin position="119"/>
        <end position="138"/>
    </location>
</feature>
<feature type="region of interest" description="Disordered" evidence="7">
    <location>
        <begin position="1"/>
        <end position="22"/>
    </location>
</feature>
<keyword evidence="4 8" id="KW-1133">Transmembrane helix</keyword>
<organism evidence="9 10">
    <name type="scientific">Verticillium longisporum</name>
    <name type="common">Verticillium dahliae var. longisporum</name>
    <dbReference type="NCBI Taxonomy" id="100787"/>
    <lineage>
        <taxon>Eukaryota</taxon>
        <taxon>Fungi</taxon>
        <taxon>Dikarya</taxon>
        <taxon>Ascomycota</taxon>
        <taxon>Pezizomycotina</taxon>
        <taxon>Sordariomycetes</taxon>
        <taxon>Hypocreomycetidae</taxon>
        <taxon>Glomerellales</taxon>
        <taxon>Plectosphaerellaceae</taxon>
        <taxon>Verticillium</taxon>
    </lineage>
</organism>
<comment type="similarity">
    <text evidence="2">Belongs to the ADIPOR family.</text>
</comment>
<dbReference type="PANTHER" id="PTHR20855:SF52">
    <property type="entry name" value="ADIPONECTIN RECEPTOR PROTEIN"/>
    <property type="match status" value="1"/>
</dbReference>
<reference evidence="10" key="1">
    <citation type="submission" date="2015-05" db="EMBL/GenBank/DDBJ databases">
        <authorList>
            <person name="Fogelqvist Johan"/>
        </authorList>
    </citation>
    <scope>NUCLEOTIDE SEQUENCE [LARGE SCALE GENOMIC DNA]</scope>
</reference>
<feature type="transmembrane region" description="Helical" evidence="8">
    <location>
        <begin position="86"/>
        <end position="107"/>
    </location>
</feature>
<feature type="transmembrane region" description="Helical" evidence="8">
    <location>
        <begin position="249"/>
        <end position="268"/>
    </location>
</feature>
<gene>
    <name evidence="9" type="ORF">BN1723_012240</name>
</gene>
<dbReference type="InterPro" id="IPR004254">
    <property type="entry name" value="AdipoR/HlyIII-related"/>
</dbReference>
<dbReference type="Pfam" id="PF03006">
    <property type="entry name" value="HlyIII"/>
    <property type="match status" value="1"/>
</dbReference>
<evidence type="ECO:0000256" key="2">
    <source>
        <dbReference type="ARBA" id="ARBA00007018"/>
    </source>
</evidence>
<feature type="binding site" evidence="6">
    <location>
        <position position="140"/>
    </location>
    <ligand>
        <name>Zn(2+)</name>
        <dbReference type="ChEBI" id="CHEBI:29105"/>
    </ligand>
</feature>
<evidence type="ECO:0000313" key="10">
    <source>
        <dbReference type="Proteomes" id="UP000045706"/>
    </source>
</evidence>
<proteinExistence type="inferred from homology"/>
<feature type="binding site" evidence="6">
    <location>
        <position position="290"/>
    </location>
    <ligand>
        <name>Zn(2+)</name>
        <dbReference type="ChEBI" id="CHEBI:29105"/>
    </ligand>
</feature>
<dbReference type="EMBL" id="CVQI01011447">
    <property type="protein sequence ID" value="CRK21040.1"/>
    <property type="molecule type" value="Genomic_DNA"/>
</dbReference>
<keyword evidence="6" id="KW-0862">Zinc</keyword>
<dbReference type="GO" id="GO:0038023">
    <property type="term" value="F:signaling receptor activity"/>
    <property type="evidence" value="ECO:0007669"/>
    <property type="project" value="TreeGrafter"/>
</dbReference>
<evidence type="ECO:0000256" key="4">
    <source>
        <dbReference type="ARBA" id="ARBA00022989"/>
    </source>
</evidence>
<feature type="binding site" evidence="6">
    <location>
        <position position="286"/>
    </location>
    <ligand>
        <name>Zn(2+)</name>
        <dbReference type="ChEBI" id="CHEBI:29105"/>
    </ligand>
</feature>
<evidence type="ECO:0000256" key="1">
    <source>
        <dbReference type="ARBA" id="ARBA00004141"/>
    </source>
</evidence>
<sequence length="321" mass="35873">MKESTPTGLRHRQPSPIQPATDPLLTTAKKIETKIEDNLRRVVDWNDLAPWRRDNAFIHTGYRPDSNSYSGSFASLSYLHNESVNIWSHLVGSLFFLVFGIFLYHEVVPRYASATTADVRAFGCFFAGAVACMGMSATYHALSNHSPAVARWGNKLDYTGIVLLIVGSYVPALYYGFDCHPHLMTLYLSIISLLGIGCGVVSWLEVFRTPAWRPFRAAMFVGLGTSGVVPVVHGLVIYGRAELERRMSLSWLLAHGAMYVFGAFLYAARWPERSYPKRFDIWGSSHQIFHLFVVMAAATHLYGMGRAFDYHHGPEAACLAN</sequence>
<dbReference type="PANTHER" id="PTHR20855">
    <property type="entry name" value="ADIPOR/PROGESTIN RECEPTOR-RELATED"/>
    <property type="match status" value="1"/>
</dbReference>
<accession>A0A0G4LH48</accession>
<feature type="transmembrane region" description="Helical" evidence="8">
    <location>
        <begin position="158"/>
        <end position="177"/>
    </location>
</feature>
<evidence type="ECO:0000313" key="9">
    <source>
        <dbReference type="EMBL" id="CRK21040.1"/>
    </source>
</evidence>
<protein>
    <submittedName>
        <fullName evidence="9">Uncharacterized protein</fullName>
    </submittedName>
</protein>
<keyword evidence="5 8" id="KW-0472">Membrane</keyword>
<evidence type="ECO:0000256" key="8">
    <source>
        <dbReference type="SAM" id="Phobius"/>
    </source>
</evidence>
<feature type="transmembrane region" description="Helical" evidence="8">
    <location>
        <begin position="288"/>
        <end position="305"/>
    </location>
</feature>
<evidence type="ECO:0000256" key="7">
    <source>
        <dbReference type="SAM" id="MobiDB-lite"/>
    </source>
</evidence>
<evidence type="ECO:0000256" key="5">
    <source>
        <dbReference type="ARBA" id="ARBA00023136"/>
    </source>
</evidence>
<keyword evidence="6" id="KW-0479">Metal-binding</keyword>
<evidence type="ECO:0000256" key="3">
    <source>
        <dbReference type="ARBA" id="ARBA00022692"/>
    </source>
</evidence>
<feature type="transmembrane region" description="Helical" evidence="8">
    <location>
        <begin position="184"/>
        <end position="204"/>
    </location>
</feature>
<keyword evidence="3 8" id="KW-0812">Transmembrane</keyword>